<proteinExistence type="predicted"/>
<feature type="transmembrane region" description="Helical" evidence="5">
    <location>
        <begin position="527"/>
        <end position="549"/>
    </location>
</feature>
<keyword evidence="2 5" id="KW-0812">Transmembrane</keyword>
<feature type="transmembrane region" description="Helical" evidence="5">
    <location>
        <begin position="483"/>
        <end position="506"/>
    </location>
</feature>
<dbReference type="InterPro" id="IPR022343">
    <property type="entry name" value="GCR1-cAMP_receptor"/>
</dbReference>
<evidence type="ECO:0000256" key="1">
    <source>
        <dbReference type="ARBA" id="ARBA00004141"/>
    </source>
</evidence>
<feature type="transmembrane region" description="Helical" evidence="5">
    <location>
        <begin position="555"/>
        <end position="574"/>
    </location>
</feature>
<keyword evidence="3 5" id="KW-1133">Transmembrane helix</keyword>
<evidence type="ECO:0000256" key="5">
    <source>
        <dbReference type="SAM" id="Phobius"/>
    </source>
</evidence>
<gene>
    <name evidence="7" type="ORF">PEVE_00007928</name>
</gene>
<dbReference type="Gene3D" id="1.20.1070.10">
    <property type="entry name" value="Rhodopsin 7-helix transmembrane proteins"/>
    <property type="match status" value="1"/>
</dbReference>
<dbReference type="CDD" id="cd15039">
    <property type="entry name" value="7tmB3_Methuselah-like"/>
    <property type="match status" value="1"/>
</dbReference>
<feature type="transmembrane region" description="Helical" evidence="5">
    <location>
        <begin position="443"/>
        <end position="463"/>
    </location>
</feature>
<protein>
    <recommendedName>
        <fullName evidence="6">G-protein coupled receptors family 2 profile 2 domain-containing protein</fullName>
    </recommendedName>
</protein>
<dbReference type="EMBL" id="CALNXI010001534">
    <property type="protein sequence ID" value="CAH3171550.1"/>
    <property type="molecule type" value="Genomic_DNA"/>
</dbReference>
<sequence length="604" mass="68464">MFLSCRRLPSNEKNEVRGFVMIASCPLSWNGTETARACMSTNYSSDLLFALPVVDIMTNVTYANIYCAMCHNKTYDIFFWSLFIVNKQSSLPSLQEFKPDSTIWEARPVGDVKKCIATPAETFRRHETEERHLCNLYANSISVHRPKQPPKLFKNAHCAILEKFNLSDGTLNCGINLHGRFPPTLKSALFVFSTNAKPEAVWKKGNNVFFVNYSCQIGEFYDPFKRKCLPVHYDTNLTKTTKHKECYGPRFRPAEFTVLNNNSVFIFSYKKIYDNDSYILANRSLALCLNISRLYMFTKPPKTTIHIKNNKKQADNNKPQDEGFALRIITYVGFSLSFISLLFLLLTYFMFAELRTYPSKMVMHLSVAMIAMKSVYFAADPDVVSSTVCAVMGSLLHYFILVVFLWMSVIAHNVQQTFSNLTLDNRNPLVIAGKRRAYIRYSIFCWVMPVIVVTVCVLLQLTTTGNATYGNEDGCQLSLPARTYAITIPVSASILFNIVALIRTAIALKQGGQGNEVTANQKNLPLIVLKLTAVVGVTWILGFVLAFYPTPYLEYPFVIINSSQGLLICMSFVMRKRVFILYKQKFIVGPQDVPEAKKDEPHPG</sequence>
<evidence type="ECO:0000313" key="7">
    <source>
        <dbReference type="EMBL" id="CAH3171550.1"/>
    </source>
</evidence>
<comment type="subcellular location">
    <subcellularLocation>
        <location evidence="1">Membrane</location>
        <topology evidence="1">Multi-pass membrane protein</topology>
    </subcellularLocation>
</comment>
<dbReference type="PROSITE" id="PS50261">
    <property type="entry name" value="G_PROTEIN_RECEP_F2_4"/>
    <property type="match status" value="1"/>
</dbReference>
<feature type="transmembrane region" description="Helical" evidence="5">
    <location>
        <begin position="328"/>
        <end position="349"/>
    </location>
</feature>
<dbReference type="PANTHER" id="PTHR45902:SF1">
    <property type="entry name" value="LATROPHILIN RECEPTOR-LIKE PROTEIN A"/>
    <property type="match status" value="1"/>
</dbReference>
<dbReference type="Pfam" id="PF00002">
    <property type="entry name" value="7tm_2"/>
    <property type="match status" value="1"/>
</dbReference>
<evidence type="ECO:0000256" key="2">
    <source>
        <dbReference type="ARBA" id="ARBA00022692"/>
    </source>
</evidence>
<feature type="domain" description="G-protein coupled receptors family 2 profile 2" evidence="6">
    <location>
        <begin position="326"/>
        <end position="576"/>
    </location>
</feature>
<dbReference type="Proteomes" id="UP001159427">
    <property type="component" value="Unassembled WGS sequence"/>
</dbReference>
<feature type="transmembrane region" description="Helical" evidence="5">
    <location>
        <begin position="385"/>
        <end position="407"/>
    </location>
</feature>
<comment type="caution">
    <text evidence="7">The sequence shown here is derived from an EMBL/GenBank/DDBJ whole genome shotgun (WGS) entry which is preliminary data.</text>
</comment>
<keyword evidence="8" id="KW-1185">Reference proteome</keyword>
<reference evidence="7 8" key="1">
    <citation type="submission" date="2022-05" db="EMBL/GenBank/DDBJ databases">
        <authorList>
            <consortium name="Genoscope - CEA"/>
            <person name="William W."/>
        </authorList>
    </citation>
    <scope>NUCLEOTIDE SEQUENCE [LARGE SCALE GENOMIC DNA]</scope>
</reference>
<evidence type="ECO:0000313" key="8">
    <source>
        <dbReference type="Proteomes" id="UP001159427"/>
    </source>
</evidence>
<evidence type="ECO:0000256" key="3">
    <source>
        <dbReference type="ARBA" id="ARBA00022989"/>
    </source>
</evidence>
<name>A0ABN8QXQ4_9CNID</name>
<dbReference type="PANTHER" id="PTHR45902">
    <property type="entry name" value="LATROPHILIN RECEPTOR-LIKE PROTEIN A"/>
    <property type="match status" value="1"/>
</dbReference>
<dbReference type="InterPro" id="IPR017981">
    <property type="entry name" value="GPCR_2-like_7TM"/>
</dbReference>
<organism evidence="7 8">
    <name type="scientific">Porites evermanni</name>
    <dbReference type="NCBI Taxonomy" id="104178"/>
    <lineage>
        <taxon>Eukaryota</taxon>
        <taxon>Metazoa</taxon>
        <taxon>Cnidaria</taxon>
        <taxon>Anthozoa</taxon>
        <taxon>Hexacorallia</taxon>
        <taxon>Scleractinia</taxon>
        <taxon>Fungiina</taxon>
        <taxon>Poritidae</taxon>
        <taxon>Porites</taxon>
    </lineage>
</organism>
<feature type="transmembrane region" description="Helical" evidence="5">
    <location>
        <begin position="361"/>
        <end position="379"/>
    </location>
</feature>
<keyword evidence="4 5" id="KW-0472">Membrane</keyword>
<evidence type="ECO:0000256" key="4">
    <source>
        <dbReference type="ARBA" id="ARBA00023136"/>
    </source>
</evidence>
<dbReference type="PRINTS" id="PR02001">
    <property type="entry name" value="GCR1CAMPR"/>
</dbReference>
<dbReference type="InterPro" id="IPR000832">
    <property type="entry name" value="GPCR_2_secretin-like"/>
</dbReference>
<dbReference type="InterPro" id="IPR053231">
    <property type="entry name" value="GPCR_LN-TM7"/>
</dbReference>
<evidence type="ECO:0000259" key="6">
    <source>
        <dbReference type="PROSITE" id="PS50261"/>
    </source>
</evidence>
<accession>A0ABN8QXQ4</accession>